<dbReference type="PANTHER" id="PTHR30614">
    <property type="entry name" value="MEMBRANE COMPONENT OF AMINO ACID ABC TRANSPORTER"/>
    <property type="match status" value="1"/>
</dbReference>
<dbReference type="InterPro" id="IPR010065">
    <property type="entry name" value="AA_ABC_transptr_permease_3TM"/>
</dbReference>
<dbReference type="InterPro" id="IPR035906">
    <property type="entry name" value="MetI-like_sf"/>
</dbReference>
<evidence type="ECO:0000256" key="6">
    <source>
        <dbReference type="ARBA" id="ARBA00022692"/>
    </source>
</evidence>
<evidence type="ECO:0000256" key="7">
    <source>
        <dbReference type="ARBA" id="ARBA00022970"/>
    </source>
</evidence>
<evidence type="ECO:0000313" key="12">
    <source>
        <dbReference type="EMBL" id="CAF0689598.1"/>
    </source>
</evidence>
<dbReference type="Gene3D" id="1.10.3720.10">
    <property type="entry name" value="MetI-like"/>
    <property type="match status" value="1"/>
</dbReference>
<comment type="function">
    <text evidence="1">Part of the binding-protein-dependent transport system for glutamine; probably responsible for the translocation of the substrate across the membrane.</text>
</comment>
<dbReference type="RefSeq" id="WP_174581725.1">
    <property type="nucleotide sequence ID" value="NZ_CAJNOB010000001.1"/>
</dbReference>
<feature type="transmembrane region" description="Helical" evidence="10">
    <location>
        <begin position="89"/>
        <end position="110"/>
    </location>
</feature>
<keyword evidence="9 10" id="KW-0472">Membrane</keyword>
<evidence type="ECO:0000256" key="1">
    <source>
        <dbReference type="ARBA" id="ARBA00003159"/>
    </source>
</evidence>
<dbReference type="Proteomes" id="UP000663859">
    <property type="component" value="Unassembled WGS sequence"/>
</dbReference>
<feature type="transmembrane region" description="Helical" evidence="10">
    <location>
        <begin position="53"/>
        <end position="77"/>
    </location>
</feature>
<protein>
    <submittedName>
        <fullName evidence="12">Amino acid ABC transporter permease</fullName>
    </submittedName>
</protein>
<dbReference type="EMBL" id="CAJNOB010000001">
    <property type="protein sequence ID" value="CAF0689598.1"/>
    <property type="molecule type" value="Genomic_DNA"/>
</dbReference>
<comment type="subcellular location">
    <subcellularLocation>
        <location evidence="2">Cell inner membrane</location>
        <topology evidence="2">Multi-pass membrane protein</topology>
    </subcellularLocation>
    <subcellularLocation>
        <location evidence="10">Cell membrane</location>
        <topology evidence="10">Multi-pass membrane protein</topology>
    </subcellularLocation>
</comment>
<keyword evidence="13" id="KW-1185">Reference proteome</keyword>
<dbReference type="AlphaFoldDB" id="A0A8J2BQT7"/>
<dbReference type="CDD" id="cd06261">
    <property type="entry name" value="TM_PBP2"/>
    <property type="match status" value="1"/>
</dbReference>
<feature type="transmembrane region" description="Helical" evidence="10">
    <location>
        <begin position="122"/>
        <end position="141"/>
    </location>
</feature>
<dbReference type="InterPro" id="IPR043429">
    <property type="entry name" value="ArtM/GltK/GlnP/TcyL/YhdX-like"/>
</dbReference>
<keyword evidence="7" id="KW-0029">Amino-acid transport</keyword>
<evidence type="ECO:0000256" key="3">
    <source>
        <dbReference type="ARBA" id="ARBA00010072"/>
    </source>
</evidence>
<dbReference type="SUPFAM" id="SSF161098">
    <property type="entry name" value="MetI-like"/>
    <property type="match status" value="1"/>
</dbReference>
<feature type="domain" description="ABC transmembrane type-1" evidence="11">
    <location>
        <begin position="53"/>
        <end position="241"/>
    </location>
</feature>
<accession>A0A8J2BQT7</accession>
<evidence type="ECO:0000256" key="9">
    <source>
        <dbReference type="ARBA" id="ARBA00023136"/>
    </source>
</evidence>
<dbReference type="GO" id="GO:0006865">
    <property type="term" value="P:amino acid transport"/>
    <property type="evidence" value="ECO:0007669"/>
    <property type="project" value="UniProtKB-KW"/>
</dbReference>
<organism evidence="12 13">
    <name type="scientific">Candidatus Methylacidithermus pantelleriae</name>
    <dbReference type="NCBI Taxonomy" id="2744239"/>
    <lineage>
        <taxon>Bacteria</taxon>
        <taxon>Pseudomonadati</taxon>
        <taxon>Verrucomicrobiota</taxon>
        <taxon>Methylacidiphilae</taxon>
        <taxon>Methylacidiphilales</taxon>
        <taxon>Methylacidiphilaceae</taxon>
        <taxon>Candidatus Methylacidithermus</taxon>
    </lineage>
</organism>
<dbReference type="GO" id="GO:0022857">
    <property type="term" value="F:transmembrane transporter activity"/>
    <property type="evidence" value="ECO:0007669"/>
    <property type="project" value="InterPro"/>
</dbReference>
<dbReference type="PANTHER" id="PTHR30614:SF20">
    <property type="entry name" value="GLUTAMINE TRANSPORT SYSTEM PERMEASE PROTEIN GLNP"/>
    <property type="match status" value="1"/>
</dbReference>
<evidence type="ECO:0000259" key="11">
    <source>
        <dbReference type="PROSITE" id="PS50928"/>
    </source>
</evidence>
<evidence type="ECO:0000256" key="8">
    <source>
        <dbReference type="ARBA" id="ARBA00022989"/>
    </source>
</evidence>
<dbReference type="NCBIfam" id="TIGR01726">
    <property type="entry name" value="HEQRo_perm_3TM"/>
    <property type="match status" value="1"/>
</dbReference>
<sequence>MRGVSQDRLRWVSFVSGTIGFLFLLFVLWKAAIQYPWSWQAPIRYHARFVQGWVATLGIAAESLLLSTSLGGLLTLLEFFSQGPLRWGLLLYIRLVRGTPILVFTLVMYYLVAQALGVTDRWTAAVAILSTFHAAYLAEILRGGIQSISQSQWEAAQAVGLTFGQTIRYVILPQALARILPALAGQFLILVKDSSILSVIAVDELTKASQEVASLTYSTLESYLLMALGYWVLTLPLDQLIRVWERTLHYET</sequence>
<dbReference type="GO" id="GO:0043190">
    <property type="term" value="C:ATP-binding cassette (ABC) transporter complex"/>
    <property type="evidence" value="ECO:0007669"/>
    <property type="project" value="InterPro"/>
</dbReference>
<name>A0A8J2BQT7_9BACT</name>
<reference evidence="12" key="1">
    <citation type="submission" date="2021-02" db="EMBL/GenBank/DDBJ databases">
        <authorList>
            <person name="Cremers G."/>
            <person name="Picone N."/>
        </authorList>
    </citation>
    <scope>NUCLEOTIDE SEQUENCE</scope>
    <source>
        <strain evidence="12">PQ17</strain>
    </source>
</reference>
<evidence type="ECO:0000256" key="4">
    <source>
        <dbReference type="ARBA" id="ARBA00022448"/>
    </source>
</evidence>
<keyword evidence="5" id="KW-1003">Cell membrane</keyword>
<evidence type="ECO:0000256" key="2">
    <source>
        <dbReference type="ARBA" id="ARBA00004429"/>
    </source>
</evidence>
<keyword evidence="6 10" id="KW-0812">Transmembrane</keyword>
<evidence type="ECO:0000256" key="5">
    <source>
        <dbReference type="ARBA" id="ARBA00022475"/>
    </source>
</evidence>
<feature type="transmembrane region" description="Helical" evidence="10">
    <location>
        <begin position="12"/>
        <end position="33"/>
    </location>
</feature>
<gene>
    <name evidence="12" type="ORF">MPNT_10275</name>
</gene>
<dbReference type="PROSITE" id="PS50928">
    <property type="entry name" value="ABC_TM1"/>
    <property type="match status" value="1"/>
</dbReference>
<keyword evidence="8 10" id="KW-1133">Transmembrane helix</keyword>
<dbReference type="InterPro" id="IPR000515">
    <property type="entry name" value="MetI-like"/>
</dbReference>
<comment type="similarity">
    <text evidence="3">Belongs to the binding-protein-dependent transport system permease family. HisMQ subfamily.</text>
</comment>
<comment type="caution">
    <text evidence="12">The sequence shown here is derived from an EMBL/GenBank/DDBJ whole genome shotgun (WGS) entry which is preliminary data.</text>
</comment>
<proteinExistence type="inferred from homology"/>
<keyword evidence="4 10" id="KW-0813">Transport</keyword>
<evidence type="ECO:0000256" key="10">
    <source>
        <dbReference type="RuleBase" id="RU363032"/>
    </source>
</evidence>
<evidence type="ECO:0000313" key="13">
    <source>
        <dbReference type="Proteomes" id="UP000663859"/>
    </source>
</evidence>
<dbReference type="Pfam" id="PF00528">
    <property type="entry name" value="BPD_transp_1"/>
    <property type="match status" value="1"/>
</dbReference>